<accession>A0A2S7TYV7</accession>
<dbReference type="EMBL" id="MQWA01000001">
    <property type="protein sequence ID" value="PQJ27929.1"/>
    <property type="molecule type" value="Genomic_DNA"/>
</dbReference>
<proteinExistence type="predicted"/>
<protein>
    <submittedName>
        <fullName evidence="1">Uncharacterized protein</fullName>
    </submittedName>
</protein>
<evidence type="ECO:0000313" key="2">
    <source>
        <dbReference type="Proteomes" id="UP000239907"/>
    </source>
</evidence>
<sequence>MPSPKFKSEASPQNQLSKMTTLLETTKNVPVTAPSELDLLIELTAKERIGPVMLVRNVLAILDEEPGLLVDTVLQLTDSNRDFSVVTKADYLAAYQSVANAPRVRARQVLLCALQQSANLAGYGAIEEQAA</sequence>
<evidence type="ECO:0000313" key="1">
    <source>
        <dbReference type="EMBL" id="PQJ27929.1"/>
    </source>
</evidence>
<dbReference type="AlphaFoldDB" id="A0A2S7TYV7"/>
<comment type="caution">
    <text evidence="1">The sequence shown here is derived from an EMBL/GenBank/DDBJ whole genome shotgun (WGS) entry which is preliminary data.</text>
</comment>
<organism evidence="1 2">
    <name type="scientific">Rubritalea profundi</name>
    <dbReference type="NCBI Taxonomy" id="1658618"/>
    <lineage>
        <taxon>Bacteria</taxon>
        <taxon>Pseudomonadati</taxon>
        <taxon>Verrucomicrobiota</taxon>
        <taxon>Verrucomicrobiia</taxon>
        <taxon>Verrucomicrobiales</taxon>
        <taxon>Rubritaleaceae</taxon>
        <taxon>Rubritalea</taxon>
    </lineage>
</organism>
<keyword evidence="2" id="KW-1185">Reference proteome</keyword>
<gene>
    <name evidence="1" type="ORF">BSZ32_05045</name>
</gene>
<reference evidence="1 2" key="1">
    <citation type="submission" date="2016-12" db="EMBL/GenBank/DDBJ databases">
        <title>Study of bacterial adaptation to deep sea.</title>
        <authorList>
            <person name="Song J."/>
            <person name="Yoshizawa S."/>
            <person name="Kogure K."/>
        </authorList>
    </citation>
    <scope>NUCLEOTIDE SEQUENCE [LARGE SCALE GENOMIC DNA]</scope>
    <source>
        <strain evidence="1 2">SAORIC-165</strain>
    </source>
</reference>
<dbReference type="Proteomes" id="UP000239907">
    <property type="component" value="Unassembled WGS sequence"/>
</dbReference>
<name>A0A2S7TYV7_9BACT</name>